<sequence length="529" mass="58795">MSGITRPIPLSNDATGLQPESDGVAAILAASETLSGQIISTQSSNSNAASLDPTTCVQQIIANDDEAALILDSYQTHMSLYFPFVAISPGQTVHELKQAKPFLFMVIMTVGCRHDVPRQTALARKARELISHKMLLGGEQNLDLLQGLLVFIAWYHVQAGLGPQLSNLTHLAMALMIDLGLNKAVSPRGRPALGSMGYFRASDGQNTTERTLAERRVFLGILYVTTAVSIWARDMEPLKYSMYADECCRVLEQANEHANDEQLVIMTRIMSLVGKIKSTFSPEEWEPSSGMSAPVGICVKSFEAELEQLKTRLPTGTQAADFVSLHYAFLEVFLYEVSVNDTIASTRYGAFPVTRLKMLFTCLDAVKRFFEKFRTISPSLYFNFTYFTWSLAGHVSVVLSKLCIFAEDGWDPSLARSTIDFPAMIDEMQSKLRVAADLAEHSTRQPPQDRATLPFSVPELFKMFTHTLRGWKESHMYKTSQLGQQSQATIPTPSGTDALPSAEWDDGFLNSWDGNLFDFIDSDYWPQLT</sequence>
<keyword evidence="4" id="KW-0804">Transcription</keyword>
<evidence type="ECO:0008006" key="8">
    <source>
        <dbReference type="Google" id="ProtNLM"/>
    </source>
</evidence>
<dbReference type="InterPro" id="IPR051089">
    <property type="entry name" value="prtT"/>
</dbReference>
<evidence type="ECO:0000256" key="4">
    <source>
        <dbReference type="ARBA" id="ARBA00023163"/>
    </source>
</evidence>
<comment type="subcellular location">
    <subcellularLocation>
        <location evidence="1">Nucleus</location>
    </subcellularLocation>
</comment>
<keyword evidence="2" id="KW-0805">Transcription regulation</keyword>
<keyword evidence="5" id="KW-0539">Nucleus</keyword>
<proteinExistence type="predicted"/>
<dbReference type="AlphaFoldDB" id="A0AAN6E4U3"/>
<dbReference type="EMBL" id="MU404350">
    <property type="protein sequence ID" value="KAI1617442.1"/>
    <property type="molecule type" value="Genomic_DNA"/>
</dbReference>
<keyword evidence="3" id="KW-0238">DNA-binding</keyword>
<name>A0AAN6E4U3_9EURO</name>
<evidence type="ECO:0000313" key="7">
    <source>
        <dbReference type="Proteomes" id="UP001203852"/>
    </source>
</evidence>
<accession>A0AAN6E4U3</accession>
<dbReference type="CDD" id="cd12148">
    <property type="entry name" value="fungal_TF_MHR"/>
    <property type="match status" value="1"/>
</dbReference>
<dbReference type="GO" id="GO:0000981">
    <property type="term" value="F:DNA-binding transcription factor activity, RNA polymerase II-specific"/>
    <property type="evidence" value="ECO:0007669"/>
    <property type="project" value="TreeGrafter"/>
</dbReference>
<evidence type="ECO:0000313" key="6">
    <source>
        <dbReference type="EMBL" id="KAI1617442.1"/>
    </source>
</evidence>
<dbReference type="PANTHER" id="PTHR31845:SF10">
    <property type="entry name" value="ZN(II)2CYS6 TRANSCRIPTION FACTOR (EUROFUNG)"/>
    <property type="match status" value="1"/>
</dbReference>
<reference evidence="6" key="1">
    <citation type="journal article" date="2022" name="bioRxiv">
        <title>Deciphering the potential niche of two novel black yeast fungi from a biological soil crust based on their genomes, phenotypes, and melanin regulation.</title>
        <authorList>
            <consortium name="DOE Joint Genome Institute"/>
            <person name="Carr E.C."/>
            <person name="Barton Q."/>
            <person name="Grambo S."/>
            <person name="Sullivan M."/>
            <person name="Renfro C.M."/>
            <person name="Kuo A."/>
            <person name="Pangilinan J."/>
            <person name="Lipzen A."/>
            <person name="Keymanesh K."/>
            <person name="Savage E."/>
            <person name="Barry K."/>
            <person name="Grigoriev I.V."/>
            <person name="Riekhof W.R."/>
            <person name="Harris S.S."/>
        </authorList>
    </citation>
    <scope>NUCLEOTIDE SEQUENCE</scope>
    <source>
        <strain evidence="6">JF 03-4F</strain>
    </source>
</reference>
<evidence type="ECO:0000256" key="1">
    <source>
        <dbReference type="ARBA" id="ARBA00004123"/>
    </source>
</evidence>
<keyword evidence="7" id="KW-1185">Reference proteome</keyword>
<dbReference type="Proteomes" id="UP001203852">
    <property type="component" value="Unassembled WGS sequence"/>
</dbReference>
<protein>
    <recommendedName>
        <fullName evidence="8">Transcription factor domain-containing protein</fullName>
    </recommendedName>
</protein>
<dbReference type="GO" id="GO:0000976">
    <property type="term" value="F:transcription cis-regulatory region binding"/>
    <property type="evidence" value="ECO:0007669"/>
    <property type="project" value="TreeGrafter"/>
</dbReference>
<evidence type="ECO:0000256" key="5">
    <source>
        <dbReference type="ARBA" id="ARBA00023242"/>
    </source>
</evidence>
<organism evidence="6 7">
    <name type="scientific">Exophiala viscosa</name>
    <dbReference type="NCBI Taxonomy" id="2486360"/>
    <lineage>
        <taxon>Eukaryota</taxon>
        <taxon>Fungi</taxon>
        <taxon>Dikarya</taxon>
        <taxon>Ascomycota</taxon>
        <taxon>Pezizomycotina</taxon>
        <taxon>Eurotiomycetes</taxon>
        <taxon>Chaetothyriomycetidae</taxon>
        <taxon>Chaetothyriales</taxon>
        <taxon>Herpotrichiellaceae</taxon>
        <taxon>Exophiala</taxon>
    </lineage>
</organism>
<dbReference type="PANTHER" id="PTHR31845">
    <property type="entry name" value="FINGER DOMAIN PROTEIN, PUTATIVE-RELATED"/>
    <property type="match status" value="1"/>
</dbReference>
<comment type="caution">
    <text evidence="6">The sequence shown here is derived from an EMBL/GenBank/DDBJ whole genome shotgun (WGS) entry which is preliminary data.</text>
</comment>
<dbReference type="GO" id="GO:0005634">
    <property type="term" value="C:nucleus"/>
    <property type="evidence" value="ECO:0007669"/>
    <property type="project" value="UniProtKB-SubCell"/>
</dbReference>
<evidence type="ECO:0000256" key="2">
    <source>
        <dbReference type="ARBA" id="ARBA00023015"/>
    </source>
</evidence>
<gene>
    <name evidence="6" type="ORF">EDD36DRAFT_459136</name>
</gene>
<evidence type="ECO:0000256" key="3">
    <source>
        <dbReference type="ARBA" id="ARBA00023125"/>
    </source>
</evidence>